<dbReference type="InParanoid" id="C8V025"/>
<gene>
    <name evidence="1" type="ORF">ANIA_11491</name>
</gene>
<dbReference type="RefSeq" id="XP_050467082.1">
    <property type="nucleotide sequence ID" value="XM_050612724.1"/>
</dbReference>
<proteinExistence type="predicted"/>
<evidence type="ECO:0000313" key="1">
    <source>
        <dbReference type="EMBL" id="CBF70743.1"/>
    </source>
</evidence>
<reference evidence="2" key="1">
    <citation type="journal article" date="2005" name="Nature">
        <title>Sequencing of Aspergillus nidulans and comparative analysis with A. fumigatus and A. oryzae.</title>
        <authorList>
            <person name="Galagan J.E."/>
            <person name="Calvo S.E."/>
            <person name="Cuomo C."/>
            <person name="Ma L.J."/>
            <person name="Wortman J.R."/>
            <person name="Batzoglou S."/>
            <person name="Lee S.I."/>
            <person name="Basturkmen M."/>
            <person name="Spevak C.C."/>
            <person name="Clutterbuck J."/>
            <person name="Kapitonov V."/>
            <person name="Jurka J."/>
            <person name="Scazzocchio C."/>
            <person name="Farman M."/>
            <person name="Butler J."/>
            <person name="Purcell S."/>
            <person name="Harris S."/>
            <person name="Braus G.H."/>
            <person name="Draht O."/>
            <person name="Busch S."/>
            <person name="D'Enfert C."/>
            <person name="Bouchier C."/>
            <person name="Goldman G.H."/>
            <person name="Bell-Pedersen D."/>
            <person name="Griffiths-Jones S."/>
            <person name="Doonan J.H."/>
            <person name="Yu J."/>
            <person name="Vienken K."/>
            <person name="Pain A."/>
            <person name="Freitag M."/>
            <person name="Selker E.U."/>
            <person name="Archer D.B."/>
            <person name="Penalva M.A."/>
            <person name="Oakley B.R."/>
            <person name="Momany M."/>
            <person name="Tanaka T."/>
            <person name="Kumagai T."/>
            <person name="Asai K."/>
            <person name="Machida M."/>
            <person name="Nierman W.C."/>
            <person name="Denning D.W."/>
            <person name="Caddick M."/>
            <person name="Hynes M."/>
            <person name="Paoletti M."/>
            <person name="Fischer R."/>
            <person name="Miller B."/>
            <person name="Dyer P."/>
            <person name="Sachs M.S."/>
            <person name="Osmani S.A."/>
            <person name="Birren B.W."/>
        </authorList>
    </citation>
    <scope>NUCLEOTIDE SEQUENCE [LARGE SCALE GENOMIC DNA]</scope>
    <source>
        <strain evidence="2">FGSC A4 / ATCC 38163 / CBS 112.46 / NRRL 194 / M139</strain>
    </source>
</reference>
<protein>
    <submittedName>
        <fullName evidence="1">Uncharacterized protein</fullName>
    </submittedName>
</protein>
<organism evidence="1 2">
    <name type="scientific">Emericella nidulans (strain FGSC A4 / ATCC 38163 / CBS 112.46 / NRRL 194 / M139)</name>
    <name type="common">Aspergillus nidulans</name>
    <dbReference type="NCBI Taxonomy" id="227321"/>
    <lineage>
        <taxon>Eukaryota</taxon>
        <taxon>Fungi</taxon>
        <taxon>Dikarya</taxon>
        <taxon>Ascomycota</taxon>
        <taxon>Pezizomycotina</taxon>
        <taxon>Eurotiomycetes</taxon>
        <taxon>Eurotiomycetidae</taxon>
        <taxon>Eurotiales</taxon>
        <taxon>Aspergillaceae</taxon>
        <taxon>Aspergillus</taxon>
        <taxon>Aspergillus subgen. Nidulantes</taxon>
    </lineage>
</organism>
<dbReference type="HOGENOM" id="CLU_3032317_0_0_1"/>
<accession>C8V025</accession>
<dbReference type="GeneID" id="74897067"/>
<name>C8V025_EMENI</name>
<evidence type="ECO:0000313" key="2">
    <source>
        <dbReference type="Proteomes" id="UP000000560"/>
    </source>
</evidence>
<dbReference type="VEuPathDB" id="FungiDB:AN11491"/>
<dbReference type="KEGG" id="ani:ANIA_11491"/>
<dbReference type="EMBL" id="BN001301">
    <property type="protein sequence ID" value="CBF70743.1"/>
    <property type="molecule type" value="Genomic_DNA"/>
</dbReference>
<dbReference type="Proteomes" id="UP000000560">
    <property type="component" value="Chromosome I"/>
</dbReference>
<reference evidence="2" key="2">
    <citation type="journal article" date="2009" name="Fungal Genet. Biol.">
        <title>The 2008 update of the Aspergillus nidulans genome annotation: a community effort.</title>
        <authorList>
            <person name="Wortman J.R."/>
            <person name="Gilsenan J.M."/>
            <person name="Joardar V."/>
            <person name="Deegan J."/>
            <person name="Clutterbuck J."/>
            <person name="Andersen M.R."/>
            <person name="Archer D."/>
            <person name="Bencina M."/>
            <person name="Braus G."/>
            <person name="Coutinho P."/>
            <person name="von Dohren H."/>
            <person name="Doonan J."/>
            <person name="Driessen A.J."/>
            <person name="Durek P."/>
            <person name="Espeso E."/>
            <person name="Fekete E."/>
            <person name="Flipphi M."/>
            <person name="Estrada C.G."/>
            <person name="Geysens S."/>
            <person name="Goldman G."/>
            <person name="de Groot P.W."/>
            <person name="Hansen K."/>
            <person name="Harris S.D."/>
            <person name="Heinekamp T."/>
            <person name="Helmstaedt K."/>
            <person name="Henrissat B."/>
            <person name="Hofmann G."/>
            <person name="Homan T."/>
            <person name="Horio T."/>
            <person name="Horiuchi H."/>
            <person name="James S."/>
            <person name="Jones M."/>
            <person name="Karaffa L."/>
            <person name="Karanyi Z."/>
            <person name="Kato M."/>
            <person name="Keller N."/>
            <person name="Kelly D.E."/>
            <person name="Kiel J.A."/>
            <person name="Kim J.M."/>
            <person name="van der Klei I.J."/>
            <person name="Klis F.M."/>
            <person name="Kovalchuk A."/>
            <person name="Krasevec N."/>
            <person name="Kubicek C.P."/>
            <person name="Liu B."/>
            <person name="Maccabe A."/>
            <person name="Meyer V."/>
            <person name="Mirabito P."/>
            <person name="Miskei M."/>
            <person name="Mos M."/>
            <person name="Mullins J."/>
            <person name="Nelson D.R."/>
            <person name="Nielsen J."/>
            <person name="Oakley B.R."/>
            <person name="Osmani S.A."/>
            <person name="Pakula T."/>
            <person name="Paszewski A."/>
            <person name="Paulsen I."/>
            <person name="Pilsyk S."/>
            <person name="Pocsi I."/>
            <person name="Punt P.J."/>
            <person name="Ram A.F."/>
            <person name="Ren Q."/>
            <person name="Robellet X."/>
            <person name="Robson G."/>
            <person name="Seiboth B."/>
            <person name="van Solingen P."/>
            <person name="Specht T."/>
            <person name="Sun J."/>
            <person name="Taheri-Talesh N."/>
            <person name="Takeshita N."/>
            <person name="Ussery D."/>
            <person name="vanKuyk P.A."/>
            <person name="Visser H."/>
            <person name="van de Vondervoort P.J."/>
            <person name="de Vries R.P."/>
            <person name="Walton J."/>
            <person name="Xiang X."/>
            <person name="Xiong Y."/>
            <person name="Zeng A.P."/>
            <person name="Brandt B.W."/>
            <person name="Cornell M.J."/>
            <person name="van den Hondel C.A."/>
            <person name="Visser J."/>
            <person name="Oliver S.G."/>
            <person name="Turner G."/>
        </authorList>
    </citation>
    <scope>GENOME REANNOTATION</scope>
    <source>
        <strain evidence="2">FGSC A4 / ATCC 38163 / CBS 112.46 / NRRL 194 / M139</strain>
    </source>
</reference>
<sequence length="55" mass="5977">MGGEGKRKNSDGEIAKRTNNNFDCYRTMDASELKRAKALLAGLAPIQLSRATPLP</sequence>
<dbReference type="AlphaFoldDB" id="C8V025"/>
<keyword evidence="2" id="KW-1185">Reference proteome</keyword>